<keyword evidence="7" id="KW-1185">Reference proteome</keyword>
<dbReference type="Gene3D" id="3.30.1490.20">
    <property type="entry name" value="ATP-grasp fold, A domain"/>
    <property type="match status" value="1"/>
</dbReference>
<keyword evidence="2 4" id="KW-0547">Nucleotide-binding</keyword>
<dbReference type="Gene3D" id="3.30.470.20">
    <property type="entry name" value="ATP-grasp fold, B domain"/>
    <property type="match status" value="1"/>
</dbReference>
<feature type="domain" description="ATP-grasp" evidence="5">
    <location>
        <begin position="109"/>
        <end position="317"/>
    </location>
</feature>
<accession>A0A1X2CRP1</accession>
<reference evidence="6 7" key="1">
    <citation type="submission" date="2016-01" db="EMBL/GenBank/DDBJ databases">
        <title>The new phylogeny of the genus Mycobacterium.</title>
        <authorList>
            <person name="Tarcisio F."/>
            <person name="Conor M."/>
            <person name="Antonella G."/>
            <person name="Elisabetta G."/>
            <person name="Giulia F.S."/>
            <person name="Sara T."/>
            <person name="Anna F."/>
            <person name="Clotilde B."/>
            <person name="Roberto B."/>
            <person name="Veronica D.S."/>
            <person name="Fabio R."/>
            <person name="Monica P."/>
            <person name="Olivier J."/>
            <person name="Enrico T."/>
            <person name="Nicola S."/>
        </authorList>
    </citation>
    <scope>NUCLEOTIDE SEQUENCE [LARGE SCALE GENOMIC DNA]</scope>
    <source>
        <strain evidence="6 7">DSM 45176</strain>
    </source>
</reference>
<dbReference type="InterPro" id="IPR013815">
    <property type="entry name" value="ATP_grasp_subdomain_1"/>
</dbReference>
<dbReference type="STRING" id="486698.AWC22_19320"/>
<dbReference type="InterPro" id="IPR011761">
    <property type="entry name" value="ATP-grasp"/>
</dbReference>
<evidence type="ECO:0000259" key="5">
    <source>
        <dbReference type="PROSITE" id="PS50975"/>
    </source>
</evidence>
<protein>
    <recommendedName>
        <fullName evidence="5">ATP-grasp domain-containing protein</fullName>
    </recommendedName>
</protein>
<dbReference type="OrthoDB" id="24041at2"/>
<dbReference type="Gene3D" id="3.40.50.20">
    <property type="match status" value="1"/>
</dbReference>
<evidence type="ECO:0000256" key="2">
    <source>
        <dbReference type="ARBA" id="ARBA00022741"/>
    </source>
</evidence>
<dbReference type="Proteomes" id="UP000193087">
    <property type="component" value="Unassembled WGS sequence"/>
</dbReference>
<dbReference type="RefSeq" id="WP_085250603.1">
    <property type="nucleotide sequence ID" value="NZ_CAJMWJ010000001.1"/>
</dbReference>
<dbReference type="GO" id="GO:0005524">
    <property type="term" value="F:ATP binding"/>
    <property type="evidence" value="ECO:0007669"/>
    <property type="project" value="UniProtKB-UniRule"/>
</dbReference>
<name>A0A1X2CRP1_9MYCO</name>
<dbReference type="InterPro" id="IPR040570">
    <property type="entry name" value="LAL_C2"/>
</dbReference>
<dbReference type="PROSITE" id="PS50975">
    <property type="entry name" value="ATP_GRASP"/>
    <property type="match status" value="1"/>
</dbReference>
<dbReference type="PANTHER" id="PTHR43585:SF2">
    <property type="entry name" value="ATP-GRASP ENZYME FSQD"/>
    <property type="match status" value="1"/>
</dbReference>
<organism evidence="6 7">
    <name type="scientific">Mycobacterium riyadhense</name>
    <dbReference type="NCBI Taxonomy" id="486698"/>
    <lineage>
        <taxon>Bacteria</taxon>
        <taxon>Bacillati</taxon>
        <taxon>Actinomycetota</taxon>
        <taxon>Actinomycetes</taxon>
        <taxon>Mycobacteriales</taxon>
        <taxon>Mycobacteriaceae</taxon>
        <taxon>Mycobacterium</taxon>
    </lineage>
</organism>
<evidence type="ECO:0000256" key="1">
    <source>
        <dbReference type="ARBA" id="ARBA00022598"/>
    </source>
</evidence>
<dbReference type="EMBL" id="LQPQ01000080">
    <property type="protein sequence ID" value="ORW78567.1"/>
    <property type="molecule type" value="Genomic_DNA"/>
</dbReference>
<keyword evidence="1" id="KW-0436">Ligase</keyword>
<comment type="caution">
    <text evidence="6">The sequence shown here is derived from an EMBL/GenBank/DDBJ whole genome shotgun (WGS) entry which is preliminary data.</text>
</comment>
<gene>
    <name evidence="6" type="ORF">AWC22_19320</name>
</gene>
<dbReference type="Pfam" id="PF18603">
    <property type="entry name" value="LAL_C2"/>
    <property type="match status" value="1"/>
</dbReference>
<sequence length="440" mass="47775">MIVILSAYRPRLEDFFATRGEQIIALIPESVREPRESTNPGYPIRTVDHFDDYTALARLAAEFETLNVTAVATIDEPCIRAAAFLRDLLGLPGPDHKTAVACTDKSIMKKRLAAAGVPVAEHRVVHDLQQIRDFLYETDDDIVVKPRHGFGTINTHRVNRGNFDQLAAAGAFGPPGTLPEWIRSTSLAADGQRVGYHVERFVDVDAEYHCELLLHEGAEVHCLVGRYFNPVLANHAYGSVLLDPSSAEATAVGELTRAAVSALGVTHGFGHCEVFRDRAGRWLVGEFAARPGGLLIPRILQLSRGVDNLELLADQVGGRRPDSAPGVPGAFAWAAIPVSGSGVIADMPDEEYFLNLPGVVEVQIALRSGDSTGNLHAAMTHAAYVVCRGDTPEQAEVFARHVQYRCRVAVESAAEPLVEQPLPHRLGDRRSAIADTELLV</sequence>
<evidence type="ECO:0000313" key="6">
    <source>
        <dbReference type="EMBL" id="ORW78567.1"/>
    </source>
</evidence>
<dbReference type="GO" id="GO:0046872">
    <property type="term" value="F:metal ion binding"/>
    <property type="evidence" value="ECO:0007669"/>
    <property type="project" value="InterPro"/>
</dbReference>
<dbReference type="AlphaFoldDB" id="A0A1X2CRP1"/>
<dbReference type="InterPro" id="IPR052032">
    <property type="entry name" value="ATP-dep_AA_Ligase"/>
</dbReference>
<dbReference type="GeneID" id="93496852"/>
<evidence type="ECO:0000256" key="4">
    <source>
        <dbReference type="PROSITE-ProRule" id="PRU00409"/>
    </source>
</evidence>
<proteinExistence type="predicted"/>
<dbReference type="PANTHER" id="PTHR43585">
    <property type="entry name" value="FUMIPYRROLE BIOSYNTHESIS PROTEIN C"/>
    <property type="match status" value="1"/>
</dbReference>
<keyword evidence="3 4" id="KW-0067">ATP-binding</keyword>
<dbReference type="GO" id="GO:0016874">
    <property type="term" value="F:ligase activity"/>
    <property type="evidence" value="ECO:0007669"/>
    <property type="project" value="UniProtKB-KW"/>
</dbReference>
<dbReference type="SUPFAM" id="SSF56059">
    <property type="entry name" value="Glutathione synthetase ATP-binding domain-like"/>
    <property type="match status" value="1"/>
</dbReference>
<evidence type="ECO:0000256" key="3">
    <source>
        <dbReference type="ARBA" id="ARBA00022840"/>
    </source>
</evidence>
<evidence type="ECO:0000313" key="7">
    <source>
        <dbReference type="Proteomes" id="UP000193087"/>
    </source>
</evidence>